<organism evidence="1 2">
    <name type="scientific">Liparis tanakae</name>
    <name type="common">Tanaka's snailfish</name>
    <dbReference type="NCBI Taxonomy" id="230148"/>
    <lineage>
        <taxon>Eukaryota</taxon>
        <taxon>Metazoa</taxon>
        <taxon>Chordata</taxon>
        <taxon>Craniata</taxon>
        <taxon>Vertebrata</taxon>
        <taxon>Euteleostomi</taxon>
        <taxon>Actinopterygii</taxon>
        <taxon>Neopterygii</taxon>
        <taxon>Teleostei</taxon>
        <taxon>Neoteleostei</taxon>
        <taxon>Acanthomorphata</taxon>
        <taxon>Eupercaria</taxon>
        <taxon>Perciformes</taxon>
        <taxon>Cottioidei</taxon>
        <taxon>Cottales</taxon>
        <taxon>Liparidae</taxon>
        <taxon>Liparis</taxon>
    </lineage>
</organism>
<gene>
    <name evidence="1" type="ORF">EYF80_041013</name>
</gene>
<accession>A0A4Z2G7K5</accession>
<reference evidence="1 2" key="1">
    <citation type="submission" date="2019-03" db="EMBL/GenBank/DDBJ databases">
        <title>First draft genome of Liparis tanakae, snailfish: a comprehensive survey of snailfish specific genes.</title>
        <authorList>
            <person name="Kim W."/>
            <person name="Song I."/>
            <person name="Jeong J.-H."/>
            <person name="Kim D."/>
            <person name="Kim S."/>
            <person name="Ryu S."/>
            <person name="Song J.Y."/>
            <person name="Lee S.K."/>
        </authorList>
    </citation>
    <scope>NUCLEOTIDE SEQUENCE [LARGE SCALE GENOMIC DNA]</scope>
    <source>
        <tissue evidence="1">Muscle</tissue>
    </source>
</reference>
<name>A0A4Z2G7K5_9TELE</name>
<evidence type="ECO:0000313" key="2">
    <source>
        <dbReference type="Proteomes" id="UP000314294"/>
    </source>
</evidence>
<dbReference type="Proteomes" id="UP000314294">
    <property type="component" value="Unassembled WGS sequence"/>
</dbReference>
<sequence length="151" mass="16890">MKTVDRGLWMIHSSGDTICKINQQSPQASSERSDLLTWDSQQQQVKTKKDSTATRDLIGTSFSPRIAQMLCSAISRHCLVCKICEWSPERCSSRQDSDHNPGIANSPDHLPERCVQLITSISFSMASTLFSKLYVAHLLSLLYRGSPLFSL</sequence>
<dbReference type="EMBL" id="SRLO01000682">
    <property type="protein sequence ID" value="TNN48774.1"/>
    <property type="molecule type" value="Genomic_DNA"/>
</dbReference>
<comment type="caution">
    <text evidence="1">The sequence shown here is derived from an EMBL/GenBank/DDBJ whole genome shotgun (WGS) entry which is preliminary data.</text>
</comment>
<keyword evidence="2" id="KW-1185">Reference proteome</keyword>
<evidence type="ECO:0000313" key="1">
    <source>
        <dbReference type="EMBL" id="TNN48774.1"/>
    </source>
</evidence>
<proteinExistence type="predicted"/>
<dbReference type="AlphaFoldDB" id="A0A4Z2G7K5"/>
<protein>
    <submittedName>
        <fullName evidence="1">Uncharacterized protein</fullName>
    </submittedName>
</protein>